<dbReference type="PANTHER" id="PTHR10039">
    <property type="entry name" value="AMELOGENIN"/>
    <property type="match status" value="1"/>
</dbReference>
<evidence type="ECO:0000259" key="2">
    <source>
        <dbReference type="PROSITE" id="PS50837"/>
    </source>
</evidence>
<dbReference type="PROSITE" id="PS50837">
    <property type="entry name" value="NACHT"/>
    <property type="match status" value="1"/>
</dbReference>
<keyword evidence="1" id="KW-0677">Repeat</keyword>
<accession>A0A286UUA4</accession>
<organism evidence="3 4">
    <name type="scientific">Pyrrhoderma noxium</name>
    <dbReference type="NCBI Taxonomy" id="2282107"/>
    <lineage>
        <taxon>Eukaryota</taxon>
        <taxon>Fungi</taxon>
        <taxon>Dikarya</taxon>
        <taxon>Basidiomycota</taxon>
        <taxon>Agaricomycotina</taxon>
        <taxon>Agaricomycetes</taxon>
        <taxon>Hymenochaetales</taxon>
        <taxon>Hymenochaetaceae</taxon>
        <taxon>Pyrrhoderma</taxon>
    </lineage>
</organism>
<dbReference type="Gene3D" id="3.40.50.300">
    <property type="entry name" value="P-loop containing nucleotide triphosphate hydrolases"/>
    <property type="match status" value="1"/>
</dbReference>
<reference evidence="3 4" key="1">
    <citation type="journal article" date="2017" name="Mol. Ecol.">
        <title>Comparative and population genomic landscape of Phellinus noxius: A hypervariable fungus causing root rot in trees.</title>
        <authorList>
            <person name="Chung C.L."/>
            <person name="Lee T.J."/>
            <person name="Akiba M."/>
            <person name="Lee H.H."/>
            <person name="Kuo T.H."/>
            <person name="Liu D."/>
            <person name="Ke H.M."/>
            <person name="Yokoi T."/>
            <person name="Roa M.B."/>
            <person name="Lu M.J."/>
            <person name="Chang Y.Y."/>
            <person name="Ann P.J."/>
            <person name="Tsai J.N."/>
            <person name="Chen C.Y."/>
            <person name="Tzean S.S."/>
            <person name="Ota Y."/>
            <person name="Hattori T."/>
            <person name="Sahashi N."/>
            <person name="Liou R.F."/>
            <person name="Kikuchi T."/>
            <person name="Tsai I.J."/>
        </authorList>
    </citation>
    <scope>NUCLEOTIDE SEQUENCE [LARGE SCALE GENOMIC DNA]</scope>
    <source>
        <strain evidence="3 4">FFPRI411160</strain>
    </source>
</reference>
<gene>
    <name evidence="3" type="ORF">PNOK_0022600</name>
</gene>
<name>A0A286UUA4_9AGAM</name>
<dbReference type="InterPro" id="IPR027417">
    <property type="entry name" value="P-loop_NTPase"/>
</dbReference>
<dbReference type="SUPFAM" id="SSF52540">
    <property type="entry name" value="P-loop containing nucleoside triphosphate hydrolases"/>
    <property type="match status" value="1"/>
</dbReference>
<dbReference type="SMART" id="SM00382">
    <property type="entry name" value="AAA"/>
    <property type="match status" value="1"/>
</dbReference>
<protein>
    <submittedName>
        <fullName evidence="3">WD40 domain containing protein</fullName>
    </submittedName>
</protein>
<proteinExistence type="predicted"/>
<dbReference type="Proteomes" id="UP000217199">
    <property type="component" value="Unassembled WGS sequence"/>
</dbReference>
<dbReference type="EMBL" id="NBII01000001">
    <property type="protein sequence ID" value="PAV23158.1"/>
    <property type="molecule type" value="Genomic_DNA"/>
</dbReference>
<dbReference type="OrthoDB" id="5967843at2759"/>
<dbReference type="PANTHER" id="PTHR10039:SF16">
    <property type="entry name" value="GPI INOSITOL-DEACYLASE"/>
    <property type="match status" value="1"/>
</dbReference>
<keyword evidence="4" id="KW-1185">Reference proteome</keyword>
<dbReference type="InParanoid" id="A0A286UUA4"/>
<dbReference type="InterPro" id="IPR056884">
    <property type="entry name" value="NPHP3-like_N"/>
</dbReference>
<feature type="domain" description="NACHT" evidence="2">
    <location>
        <begin position="93"/>
        <end position="242"/>
    </location>
</feature>
<evidence type="ECO:0000256" key="1">
    <source>
        <dbReference type="ARBA" id="ARBA00022737"/>
    </source>
</evidence>
<dbReference type="STRING" id="2282107.A0A286UUA4"/>
<dbReference type="Pfam" id="PF24883">
    <property type="entry name" value="NPHP3_N"/>
    <property type="match status" value="1"/>
</dbReference>
<sequence length="282" mass="30758">MPSNQPDLSSTANVSSYYDIVGKQTNITVQGDVNEINIFNQHSNVHEALISGLRGDLNPSDFDGDGCPECLEDTRKGTLQSIYQRVDASTYPNVLLLVGEAGIGKSTIATTVAGEYQKSGQLGCQIFFQRGRSHPGNVLQTIAYSLAVYNESIAESLVEKLKKSGDIGSSDLRRKFEILLRDPLSIVATKVGHPVLIVMDALDECGTPELRQSLLEVLRDRLPSLPANLRILITSRPGADIDSLISKPSFQTMTLDQSSEESKVDVAAYIKHQFDRMKSSGN</sequence>
<dbReference type="InterPro" id="IPR003593">
    <property type="entry name" value="AAA+_ATPase"/>
</dbReference>
<evidence type="ECO:0000313" key="3">
    <source>
        <dbReference type="EMBL" id="PAV23158.1"/>
    </source>
</evidence>
<evidence type="ECO:0000313" key="4">
    <source>
        <dbReference type="Proteomes" id="UP000217199"/>
    </source>
</evidence>
<dbReference type="AlphaFoldDB" id="A0A286UUA4"/>
<dbReference type="InterPro" id="IPR007111">
    <property type="entry name" value="NACHT_NTPase"/>
</dbReference>
<comment type="caution">
    <text evidence="3">The sequence shown here is derived from an EMBL/GenBank/DDBJ whole genome shotgun (WGS) entry which is preliminary data.</text>
</comment>